<sequence>MIGHLMGCLSTETRERIPTFAEVASTPIGPPSKARSRSRSRQRKAHNVMIYPKEEGSSSEETKRMIQSKIIPSQIDVKVNNVKNIGKGGIIKKSPTSEDIDKLILEFQRKDENREKFEITRPKLKDPIIIILNVNEDLTKETFIEEHKDLNDELAEAYLIVRTSYKSRFGRNWIVSMNPEAFKLIIKKSRINLNWSRLTFKENFRILQCFKCARYGHTAVKCRNDEFGDGGVCLRCGTKGHKESECQAPPKCINCSLHNAKFRTTNNTDHSARSNLCKIRGKEIELLISRTYGQ</sequence>
<keyword evidence="1" id="KW-0862">Zinc</keyword>
<dbReference type="GO" id="GO:0003676">
    <property type="term" value="F:nucleic acid binding"/>
    <property type="evidence" value="ECO:0007669"/>
    <property type="project" value="InterPro"/>
</dbReference>
<dbReference type="GO" id="GO:0008270">
    <property type="term" value="F:zinc ion binding"/>
    <property type="evidence" value="ECO:0007669"/>
    <property type="project" value="UniProtKB-KW"/>
</dbReference>
<name>A0A4Y2Q697_ARAVE</name>
<dbReference type="SMART" id="SM00343">
    <property type="entry name" value="ZnF_C2HC"/>
    <property type="match status" value="2"/>
</dbReference>
<evidence type="ECO:0000256" key="1">
    <source>
        <dbReference type="PROSITE-ProRule" id="PRU00047"/>
    </source>
</evidence>
<evidence type="ECO:0000259" key="3">
    <source>
        <dbReference type="PROSITE" id="PS50158"/>
    </source>
</evidence>
<dbReference type="InterPro" id="IPR036875">
    <property type="entry name" value="Znf_CCHC_sf"/>
</dbReference>
<dbReference type="EMBL" id="BGPR01012994">
    <property type="protein sequence ID" value="GBN58772.1"/>
    <property type="molecule type" value="Genomic_DNA"/>
</dbReference>
<evidence type="ECO:0000313" key="4">
    <source>
        <dbReference type="EMBL" id="GBN58772.1"/>
    </source>
</evidence>
<dbReference type="OrthoDB" id="10022108at2759"/>
<reference evidence="4 5" key="1">
    <citation type="journal article" date="2019" name="Sci. Rep.">
        <title>Orb-weaving spider Araneus ventricosus genome elucidates the spidroin gene catalogue.</title>
        <authorList>
            <person name="Kono N."/>
            <person name="Nakamura H."/>
            <person name="Ohtoshi R."/>
            <person name="Moran D.A.P."/>
            <person name="Shinohara A."/>
            <person name="Yoshida Y."/>
            <person name="Fujiwara M."/>
            <person name="Mori M."/>
            <person name="Tomita M."/>
            <person name="Arakawa K."/>
        </authorList>
    </citation>
    <scope>NUCLEOTIDE SEQUENCE [LARGE SCALE GENOMIC DNA]</scope>
</reference>
<dbReference type="AlphaFoldDB" id="A0A4Y2Q697"/>
<feature type="domain" description="CCHC-type" evidence="3">
    <location>
        <begin position="209"/>
        <end position="224"/>
    </location>
</feature>
<dbReference type="PROSITE" id="PS50158">
    <property type="entry name" value="ZF_CCHC"/>
    <property type="match status" value="2"/>
</dbReference>
<dbReference type="Proteomes" id="UP000499080">
    <property type="component" value="Unassembled WGS sequence"/>
</dbReference>
<dbReference type="InterPro" id="IPR001878">
    <property type="entry name" value="Znf_CCHC"/>
</dbReference>
<dbReference type="Gene3D" id="4.10.60.10">
    <property type="entry name" value="Zinc finger, CCHC-type"/>
    <property type="match status" value="1"/>
</dbReference>
<accession>A0A4Y2Q697</accession>
<keyword evidence="1" id="KW-0863">Zinc-finger</keyword>
<evidence type="ECO:0000256" key="2">
    <source>
        <dbReference type="SAM" id="MobiDB-lite"/>
    </source>
</evidence>
<feature type="region of interest" description="Disordered" evidence="2">
    <location>
        <begin position="24"/>
        <end position="46"/>
    </location>
</feature>
<gene>
    <name evidence="4" type="ORF">AVEN_120840_1</name>
</gene>
<organism evidence="4 5">
    <name type="scientific">Araneus ventricosus</name>
    <name type="common">Orbweaver spider</name>
    <name type="synonym">Epeira ventricosa</name>
    <dbReference type="NCBI Taxonomy" id="182803"/>
    <lineage>
        <taxon>Eukaryota</taxon>
        <taxon>Metazoa</taxon>
        <taxon>Ecdysozoa</taxon>
        <taxon>Arthropoda</taxon>
        <taxon>Chelicerata</taxon>
        <taxon>Arachnida</taxon>
        <taxon>Araneae</taxon>
        <taxon>Araneomorphae</taxon>
        <taxon>Entelegynae</taxon>
        <taxon>Araneoidea</taxon>
        <taxon>Araneidae</taxon>
        <taxon>Araneus</taxon>
    </lineage>
</organism>
<proteinExistence type="predicted"/>
<dbReference type="SUPFAM" id="SSF57756">
    <property type="entry name" value="Retrovirus zinc finger-like domains"/>
    <property type="match status" value="1"/>
</dbReference>
<comment type="caution">
    <text evidence="4">The sequence shown here is derived from an EMBL/GenBank/DDBJ whole genome shotgun (WGS) entry which is preliminary data.</text>
</comment>
<feature type="compositionally biased region" description="Basic residues" evidence="2">
    <location>
        <begin position="34"/>
        <end position="46"/>
    </location>
</feature>
<protein>
    <recommendedName>
        <fullName evidence="3">CCHC-type domain-containing protein</fullName>
    </recommendedName>
</protein>
<keyword evidence="5" id="KW-1185">Reference proteome</keyword>
<evidence type="ECO:0000313" key="5">
    <source>
        <dbReference type="Proteomes" id="UP000499080"/>
    </source>
</evidence>
<feature type="domain" description="CCHC-type" evidence="3">
    <location>
        <begin position="233"/>
        <end position="246"/>
    </location>
</feature>
<keyword evidence="1" id="KW-0479">Metal-binding</keyword>